<dbReference type="AlphaFoldDB" id="A0A1F7HWI0"/>
<evidence type="ECO:0000259" key="3">
    <source>
        <dbReference type="PROSITE" id="PS51766"/>
    </source>
</evidence>
<sequence>MENSDCCKNSKRGEIATLLIIASLVVIGVSTIASTFLSKGRQTTSSRASGESTACTLNAAGSPCYQKSDGDVCAQDGKEGNCKKYSGLCYCENLHEPTQCGINNTGTCNGFTDCANCPNGAINCVGSICKNNDVAQCGIGGTERCSITSQCLNCPNGATSCIGEKCVNPDIPSVTPGSSISCTNPGYCSETGGCPNGYQCTVYYTCFQTTACGQVASPTPGSANTCEQTAGQSCLGSAGSCSSAGGGAGSGTCDGSGGYPYCCKWGTGGGSTCEQTSGQSCVSSSSVCSSNNGSQGSGTCNGGAGYPYCCKWGSQTPSATPTPGGSCSYDCVKNGTSGCPAGKKACNQTTRCCVAPSSTPGQTVSNTPTPTTPPRGTCKAENSACNINDPDACGAGCQELGCAYVGTETKCVRDTGVGPCEVDKCNAAKQCQTVHVGIKGGCTPTADNDCCPANQCSWDPTEKDCNQPPPNPGNTTISAPSVVEFVEDGIKDRNRAKAAITLSKNEFGAKIVCSQPTITPENTGAKCYEDPYGRFTPCDDPQSCSGTILAKNAGTCNIYFHCINIQNSADVSSSKTITIKAVKPTSTPPSAKKPSPTKKVNPECMKKELGDANCDEAINSEDYIIWGQDYIGEGQGSDNSESSSEKSTRKADFNKDKEVNLIDFEIWRRHIGE</sequence>
<keyword evidence="2" id="KW-0812">Transmembrane</keyword>
<dbReference type="InterPro" id="IPR036439">
    <property type="entry name" value="Dockerin_dom_sf"/>
</dbReference>
<feature type="compositionally biased region" description="Basic and acidic residues" evidence="1">
    <location>
        <begin position="643"/>
        <end position="654"/>
    </location>
</feature>
<feature type="region of interest" description="Disordered" evidence="1">
    <location>
        <begin position="583"/>
        <end position="602"/>
    </location>
</feature>
<feature type="domain" description="Dockerin" evidence="3">
    <location>
        <begin position="605"/>
        <end position="673"/>
    </location>
</feature>
<dbReference type="Gene3D" id="1.10.1330.10">
    <property type="entry name" value="Dockerin domain"/>
    <property type="match status" value="1"/>
</dbReference>
<accession>A0A1F7HWI0</accession>
<comment type="caution">
    <text evidence="4">The sequence shown here is derived from an EMBL/GenBank/DDBJ whole genome shotgun (WGS) entry which is preliminary data.</text>
</comment>
<protein>
    <recommendedName>
        <fullName evidence="3">Dockerin domain-containing protein</fullName>
    </recommendedName>
</protein>
<keyword evidence="2" id="KW-0472">Membrane</keyword>
<dbReference type="GO" id="GO:0000272">
    <property type="term" value="P:polysaccharide catabolic process"/>
    <property type="evidence" value="ECO:0007669"/>
    <property type="project" value="InterPro"/>
</dbReference>
<reference evidence="4 5" key="1">
    <citation type="journal article" date="2016" name="Nat. Commun.">
        <title>Thousands of microbial genomes shed light on interconnected biogeochemical processes in an aquifer system.</title>
        <authorList>
            <person name="Anantharaman K."/>
            <person name="Brown C.T."/>
            <person name="Hug L.A."/>
            <person name="Sharon I."/>
            <person name="Castelle C.J."/>
            <person name="Probst A.J."/>
            <person name="Thomas B.C."/>
            <person name="Singh A."/>
            <person name="Wilkins M.J."/>
            <person name="Karaoz U."/>
            <person name="Brodie E.L."/>
            <person name="Williams K.H."/>
            <person name="Hubbard S.S."/>
            <person name="Banfield J.F."/>
        </authorList>
    </citation>
    <scope>NUCLEOTIDE SEQUENCE [LARGE SCALE GENOMIC DNA]</scope>
</reference>
<feature type="region of interest" description="Disordered" evidence="1">
    <location>
        <begin position="630"/>
        <end position="654"/>
    </location>
</feature>
<dbReference type="PROSITE" id="PS51766">
    <property type="entry name" value="DOCKERIN"/>
    <property type="match status" value="1"/>
</dbReference>
<gene>
    <name evidence="4" type="ORF">A3F60_04450</name>
</gene>
<dbReference type="InterPro" id="IPR016134">
    <property type="entry name" value="Dockerin_dom"/>
</dbReference>
<evidence type="ECO:0000313" key="4">
    <source>
        <dbReference type="EMBL" id="OGK35514.1"/>
    </source>
</evidence>
<evidence type="ECO:0000313" key="5">
    <source>
        <dbReference type="Proteomes" id="UP000178853"/>
    </source>
</evidence>
<dbReference type="EMBL" id="MGAA01000062">
    <property type="protein sequence ID" value="OGK35514.1"/>
    <property type="molecule type" value="Genomic_DNA"/>
</dbReference>
<keyword evidence="2" id="KW-1133">Transmembrane helix</keyword>
<feature type="compositionally biased region" description="Low complexity" evidence="1">
    <location>
        <begin position="583"/>
        <end position="599"/>
    </location>
</feature>
<proteinExistence type="predicted"/>
<feature type="transmembrane region" description="Helical" evidence="2">
    <location>
        <begin position="15"/>
        <end position="37"/>
    </location>
</feature>
<dbReference type="SUPFAM" id="SSF63446">
    <property type="entry name" value="Type I dockerin domain"/>
    <property type="match status" value="1"/>
</dbReference>
<evidence type="ECO:0000256" key="1">
    <source>
        <dbReference type="SAM" id="MobiDB-lite"/>
    </source>
</evidence>
<dbReference type="Proteomes" id="UP000178853">
    <property type="component" value="Unassembled WGS sequence"/>
</dbReference>
<evidence type="ECO:0000256" key="2">
    <source>
        <dbReference type="SAM" id="Phobius"/>
    </source>
</evidence>
<name>A0A1F7HWI0_9BACT</name>
<organism evidence="4 5">
    <name type="scientific">Candidatus Roizmanbacteria bacterium RIFCSPHIGHO2_12_FULL_39_8</name>
    <dbReference type="NCBI Taxonomy" id="1802050"/>
    <lineage>
        <taxon>Bacteria</taxon>
        <taxon>Candidatus Roizmaniibacteriota</taxon>
    </lineage>
</organism>